<keyword evidence="2" id="KW-1185">Reference proteome</keyword>
<evidence type="ECO:0000313" key="2">
    <source>
        <dbReference type="Proteomes" id="UP000800093"/>
    </source>
</evidence>
<reference evidence="2" key="1">
    <citation type="journal article" date="2020" name="Stud. Mycol.">
        <title>101 Dothideomycetes genomes: A test case for predicting lifestyles and emergence of pathogens.</title>
        <authorList>
            <person name="Haridas S."/>
            <person name="Albert R."/>
            <person name="Binder M."/>
            <person name="Bloem J."/>
            <person name="LaButti K."/>
            <person name="Salamov A."/>
            <person name="Andreopoulos B."/>
            <person name="Baker S."/>
            <person name="Barry K."/>
            <person name="Bills G."/>
            <person name="Bluhm B."/>
            <person name="Cannon C."/>
            <person name="Castanera R."/>
            <person name="Culley D."/>
            <person name="Daum C."/>
            <person name="Ezra D."/>
            <person name="Gonzalez J."/>
            <person name="Henrissat B."/>
            <person name="Kuo A."/>
            <person name="Liang C."/>
            <person name="Lipzen A."/>
            <person name="Lutzoni F."/>
            <person name="Magnuson J."/>
            <person name="Mondo S."/>
            <person name="Nolan M."/>
            <person name="Ohm R."/>
            <person name="Pangilinan J."/>
            <person name="Park H.-J."/>
            <person name="Ramirez L."/>
            <person name="Alfaro M."/>
            <person name="Sun H."/>
            <person name="Tritt A."/>
            <person name="Yoshinaga Y."/>
            <person name="Zwiers L.-H."/>
            <person name="Turgeon B."/>
            <person name="Goodwin S."/>
            <person name="Spatafora J."/>
            <person name="Crous P."/>
            <person name="Grigoriev I."/>
        </authorList>
    </citation>
    <scope>NUCLEOTIDE SEQUENCE [LARGE SCALE GENOMIC DNA]</scope>
    <source>
        <strain evidence="2">CBS 304.66</strain>
    </source>
</reference>
<sequence>MRPRLPFTPSRQSALAVVHPPASASVSIAGGDDGGGGAAAAAAAACLPVYSKCGAPTAARETFIDSFVSPPSPLAQPERALASCDFPPIHHTVPPPTSPLCTLLCAAARAAPLDFWTQRCRDVCLVRRESDPPGCCGSLPTTTGSKGE</sequence>
<accession>A0A9P4K8V6</accession>
<comment type="caution">
    <text evidence="1">The sequence shown here is derived from an EMBL/GenBank/DDBJ whole genome shotgun (WGS) entry which is preliminary data.</text>
</comment>
<dbReference type="Proteomes" id="UP000800093">
    <property type="component" value="Unassembled WGS sequence"/>
</dbReference>
<organism evidence="1 2">
    <name type="scientific">Lojkania enalia</name>
    <dbReference type="NCBI Taxonomy" id="147567"/>
    <lineage>
        <taxon>Eukaryota</taxon>
        <taxon>Fungi</taxon>
        <taxon>Dikarya</taxon>
        <taxon>Ascomycota</taxon>
        <taxon>Pezizomycotina</taxon>
        <taxon>Dothideomycetes</taxon>
        <taxon>Pleosporomycetidae</taxon>
        <taxon>Pleosporales</taxon>
        <taxon>Pleosporales incertae sedis</taxon>
        <taxon>Lojkania</taxon>
    </lineage>
</organism>
<dbReference type="EMBL" id="ML986621">
    <property type="protein sequence ID" value="KAF2263930.1"/>
    <property type="molecule type" value="Genomic_DNA"/>
</dbReference>
<gene>
    <name evidence="1" type="ORF">CC78DRAFT_581052</name>
</gene>
<proteinExistence type="predicted"/>
<evidence type="ECO:0000313" key="1">
    <source>
        <dbReference type="EMBL" id="KAF2263930.1"/>
    </source>
</evidence>
<dbReference type="AlphaFoldDB" id="A0A9P4K8V6"/>
<protein>
    <submittedName>
        <fullName evidence="1">Uncharacterized protein</fullName>
    </submittedName>
</protein>
<name>A0A9P4K8V6_9PLEO</name>